<evidence type="ECO:0008006" key="18">
    <source>
        <dbReference type="Google" id="ProtNLM"/>
    </source>
</evidence>
<dbReference type="Pfam" id="PF00147">
    <property type="entry name" value="Fibrinogen_C"/>
    <property type="match status" value="1"/>
</dbReference>
<evidence type="ECO:0000256" key="1">
    <source>
        <dbReference type="ARBA" id="ARBA00004479"/>
    </source>
</evidence>
<dbReference type="CDD" id="cd00054">
    <property type="entry name" value="EGF_CA"/>
    <property type="match status" value="2"/>
</dbReference>
<dbReference type="PANTHER" id="PTHR19143">
    <property type="entry name" value="FIBRINOGEN/TENASCIN/ANGIOPOEITIN"/>
    <property type="match status" value="1"/>
</dbReference>
<dbReference type="PANTHER" id="PTHR19143:SF458">
    <property type="entry name" value="FIBRINOGEN C-TERMINAL DOMAIN-CONTAINING PROTEIN-RELATED"/>
    <property type="match status" value="1"/>
</dbReference>
<dbReference type="GO" id="GO:0048731">
    <property type="term" value="P:system development"/>
    <property type="evidence" value="ECO:0007669"/>
    <property type="project" value="UniProtKB-ARBA"/>
</dbReference>
<dbReference type="PROSITE" id="PS01186">
    <property type="entry name" value="EGF_2"/>
    <property type="match status" value="2"/>
</dbReference>
<dbReference type="PROSITE" id="PS00615">
    <property type="entry name" value="C_TYPE_LECTIN_1"/>
    <property type="match status" value="1"/>
</dbReference>
<comment type="caution">
    <text evidence="11">Lacks conserved residue(s) required for the propagation of feature annotation.</text>
</comment>
<comment type="caution">
    <text evidence="16">The sequence shown here is derived from an EMBL/GenBank/DDBJ whole genome shotgun (WGS) entry which is preliminary data.</text>
</comment>
<keyword evidence="8" id="KW-0472">Membrane</keyword>
<dbReference type="InterPro" id="IPR036056">
    <property type="entry name" value="Fibrinogen-like_C"/>
</dbReference>
<dbReference type="Gene3D" id="3.90.215.10">
    <property type="entry name" value="Gamma Fibrinogen, chain A, domain 1"/>
    <property type="match status" value="1"/>
</dbReference>
<dbReference type="AlphaFoldDB" id="A0A3M6TTD1"/>
<feature type="domain" description="C-type lectin" evidence="14">
    <location>
        <begin position="8"/>
        <end position="74"/>
    </location>
</feature>
<organism evidence="16 17">
    <name type="scientific">Pocillopora damicornis</name>
    <name type="common">Cauliflower coral</name>
    <name type="synonym">Millepora damicornis</name>
    <dbReference type="NCBI Taxonomy" id="46731"/>
    <lineage>
        <taxon>Eukaryota</taxon>
        <taxon>Metazoa</taxon>
        <taxon>Cnidaria</taxon>
        <taxon>Anthozoa</taxon>
        <taxon>Hexacorallia</taxon>
        <taxon>Scleractinia</taxon>
        <taxon>Astrocoeniina</taxon>
        <taxon>Pocilloporidae</taxon>
        <taxon>Pocillopora</taxon>
    </lineage>
</organism>
<dbReference type="SUPFAM" id="SSF56496">
    <property type="entry name" value="Fibrinogen C-terminal domain-like"/>
    <property type="match status" value="1"/>
</dbReference>
<evidence type="ECO:0000256" key="4">
    <source>
        <dbReference type="ARBA" id="ARBA00022729"/>
    </source>
</evidence>
<evidence type="ECO:0000313" key="17">
    <source>
        <dbReference type="Proteomes" id="UP000275408"/>
    </source>
</evidence>
<evidence type="ECO:0000259" key="15">
    <source>
        <dbReference type="PROSITE" id="PS51406"/>
    </source>
</evidence>
<evidence type="ECO:0000256" key="9">
    <source>
        <dbReference type="ARBA" id="ARBA00023157"/>
    </source>
</evidence>
<dbReference type="EMBL" id="RCHS01002970">
    <property type="protein sequence ID" value="RMX44616.1"/>
    <property type="molecule type" value="Genomic_DNA"/>
</dbReference>
<dbReference type="InterPro" id="IPR002181">
    <property type="entry name" value="Fibrinogen_a/b/g_C_dom"/>
</dbReference>
<keyword evidence="2 11" id="KW-0245">EGF-like domain</keyword>
<keyword evidence="7" id="KW-1133">Transmembrane helix</keyword>
<dbReference type="Pfam" id="PF00059">
    <property type="entry name" value="Lectin_C"/>
    <property type="match status" value="1"/>
</dbReference>
<dbReference type="OrthoDB" id="418245at2759"/>
<dbReference type="SUPFAM" id="SSF57196">
    <property type="entry name" value="EGF/Laminin"/>
    <property type="match status" value="2"/>
</dbReference>
<dbReference type="NCBIfam" id="NF040941">
    <property type="entry name" value="GGGWT_bact"/>
    <property type="match status" value="1"/>
</dbReference>
<evidence type="ECO:0000256" key="11">
    <source>
        <dbReference type="PROSITE-ProRule" id="PRU00076"/>
    </source>
</evidence>
<evidence type="ECO:0000256" key="2">
    <source>
        <dbReference type="ARBA" id="ARBA00022536"/>
    </source>
</evidence>
<dbReference type="InterPro" id="IPR001304">
    <property type="entry name" value="C-type_lectin-like"/>
</dbReference>
<sequence>LHDGEHSWLGLSDVKTEGKFLWSDGTSYDFHYWAEHQPNNFHDEDCIHTLGFLQDHRYEWNDVNCSDCHRFTCKKDYNECNDFSNDCPLNASCVNSDGFYSCRCPVGFRLDVKNCSDVDECSSGSFPCHAKAKCVNTPGSYSCICSAGYIGDGKINCNRSTSCAGLYKSGKTTSGVYTIDPDGSGAFDVFCDQTTAGGGWAVFQNRMDGSVSFYRGWTDYKNGFGNLNGEFWLGLDKIHRLTKKKNKLRVDMMDTTGSTVYAEYSMFAVSSERTKYTLSLGSYSGTAGDSLSSHRGRPFSTKDQDNDDSSSSCAVIFKGAWWYQSCHDSNLNGLYHHGKHSSYADGVNWNHWKGYYYSAKRAEMKIRPVSF</sequence>
<dbReference type="InterPro" id="IPR016187">
    <property type="entry name" value="CTDL_fold"/>
</dbReference>
<dbReference type="SUPFAM" id="SSF56436">
    <property type="entry name" value="C-type lectin-like"/>
    <property type="match status" value="1"/>
</dbReference>
<dbReference type="InterPro" id="IPR018378">
    <property type="entry name" value="C-type_lectin_CS"/>
</dbReference>
<feature type="region of interest" description="Disordered" evidence="12">
    <location>
        <begin position="285"/>
        <end position="310"/>
    </location>
</feature>
<dbReference type="InterPro" id="IPR018097">
    <property type="entry name" value="EGF_Ca-bd_CS"/>
</dbReference>
<dbReference type="CDD" id="cd00087">
    <property type="entry name" value="FReD"/>
    <property type="match status" value="1"/>
</dbReference>
<dbReference type="Gene3D" id="3.10.100.10">
    <property type="entry name" value="Mannose-Binding Protein A, subunit A"/>
    <property type="match status" value="1"/>
</dbReference>
<dbReference type="GO" id="GO:0005615">
    <property type="term" value="C:extracellular space"/>
    <property type="evidence" value="ECO:0007669"/>
    <property type="project" value="TreeGrafter"/>
</dbReference>
<name>A0A3M6TTD1_POCDA</name>
<keyword evidence="3" id="KW-0812">Transmembrane</keyword>
<evidence type="ECO:0000256" key="3">
    <source>
        <dbReference type="ARBA" id="ARBA00022692"/>
    </source>
</evidence>
<dbReference type="PROSITE" id="PS51406">
    <property type="entry name" value="FIBRINOGEN_C_2"/>
    <property type="match status" value="1"/>
</dbReference>
<dbReference type="PROSITE" id="PS00514">
    <property type="entry name" value="FIBRINOGEN_C_1"/>
    <property type="match status" value="1"/>
</dbReference>
<dbReference type="GO" id="GO:0005509">
    <property type="term" value="F:calcium ion binding"/>
    <property type="evidence" value="ECO:0007669"/>
    <property type="project" value="InterPro"/>
</dbReference>
<evidence type="ECO:0000256" key="6">
    <source>
        <dbReference type="ARBA" id="ARBA00022837"/>
    </source>
</evidence>
<dbReference type="PROSITE" id="PS50041">
    <property type="entry name" value="C_TYPE_LECTIN_2"/>
    <property type="match status" value="1"/>
</dbReference>
<dbReference type="InterPro" id="IPR014716">
    <property type="entry name" value="Fibrinogen_a/b/g_C_1"/>
</dbReference>
<dbReference type="FunFam" id="2.10.25.10:FF:000202">
    <property type="entry name" value="Multiple epidermal growth factor-like domains 8"/>
    <property type="match status" value="1"/>
</dbReference>
<gene>
    <name evidence="16" type="ORF">pdam_00002801</name>
</gene>
<dbReference type="InterPro" id="IPR000152">
    <property type="entry name" value="EGF-type_Asp/Asn_hydroxyl_site"/>
</dbReference>
<evidence type="ECO:0000313" key="16">
    <source>
        <dbReference type="EMBL" id="RMX44616.1"/>
    </source>
</evidence>
<keyword evidence="4" id="KW-0732">Signal</keyword>
<accession>A0A3M6TTD1</accession>
<keyword evidence="6" id="KW-0106">Calcium</keyword>
<dbReference type="InterPro" id="IPR016186">
    <property type="entry name" value="C-type_lectin-like/link_sf"/>
</dbReference>
<dbReference type="SMART" id="SM00186">
    <property type="entry name" value="FBG"/>
    <property type="match status" value="1"/>
</dbReference>
<dbReference type="InterPro" id="IPR020837">
    <property type="entry name" value="Fibrinogen_CS"/>
</dbReference>
<evidence type="ECO:0000259" key="13">
    <source>
        <dbReference type="PROSITE" id="PS50026"/>
    </source>
</evidence>
<feature type="domain" description="Fibrinogen C-terminal" evidence="15">
    <location>
        <begin position="154"/>
        <end position="370"/>
    </location>
</feature>
<dbReference type="PROSITE" id="PS50026">
    <property type="entry name" value="EGF_3"/>
    <property type="match status" value="2"/>
</dbReference>
<dbReference type="InterPro" id="IPR049883">
    <property type="entry name" value="NOTCH1_EGF-like"/>
</dbReference>
<evidence type="ECO:0000256" key="12">
    <source>
        <dbReference type="SAM" id="MobiDB-lite"/>
    </source>
</evidence>
<dbReference type="GO" id="GO:0016020">
    <property type="term" value="C:membrane"/>
    <property type="evidence" value="ECO:0007669"/>
    <property type="project" value="UniProtKB-SubCell"/>
</dbReference>
<proteinExistence type="predicted"/>
<dbReference type="Pfam" id="PF07645">
    <property type="entry name" value="EGF_CA"/>
    <property type="match status" value="2"/>
</dbReference>
<dbReference type="SMART" id="SM00181">
    <property type="entry name" value="EGF"/>
    <property type="match status" value="2"/>
</dbReference>
<keyword evidence="5" id="KW-0677">Repeat</keyword>
<evidence type="ECO:0000256" key="7">
    <source>
        <dbReference type="ARBA" id="ARBA00022989"/>
    </source>
</evidence>
<feature type="non-terminal residue" evidence="16">
    <location>
        <position position="1"/>
    </location>
</feature>
<keyword evidence="17" id="KW-1185">Reference proteome</keyword>
<dbReference type="PROSITE" id="PS00010">
    <property type="entry name" value="ASX_HYDROXYL"/>
    <property type="match status" value="2"/>
</dbReference>
<evidence type="ECO:0000256" key="5">
    <source>
        <dbReference type="ARBA" id="ARBA00022737"/>
    </source>
</evidence>
<dbReference type="InterPro" id="IPR000742">
    <property type="entry name" value="EGF"/>
</dbReference>
<protein>
    <recommendedName>
        <fullName evidence="18">Fibrinogen C-terminal domain-containing protein</fullName>
    </recommendedName>
</protein>
<dbReference type="STRING" id="46731.A0A3M6TTD1"/>
<dbReference type="InterPro" id="IPR050373">
    <property type="entry name" value="Fibrinogen_C-term_domain"/>
</dbReference>
<dbReference type="Proteomes" id="UP000275408">
    <property type="component" value="Unassembled WGS sequence"/>
</dbReference>
<feature type="domain" description="EGF-like" evidence="13">
    <location>
        <begin position="76"/>
        <end position="116"/>
    </location>
</feature>
<comment type="subcellular location">
    <subcellularLocation>
        <location evidence="1">Membrane</location>
        <topology evidence="1">Single-pass type I membrane protein</topology>
    </subcellularLocation>
</comment>
<evidence type="ECO:0000256" key="10">
    <source>
        <dbReference type="ARBA" id="ARBA00023180"/>
    </source>
</evidence>
<dbReference type="GO" id="GO:0048513">
    <property type="term" value="P:animal organ development"/>
    <property type="evidence" value="ECO:0007669"/>
    <property type="project" value="UniProtKB-ARBA"/>
</dbReference>
<feature type="domain" description="EGF-like" evidence="13">
    <location>
        <begin position="117"/>
        <end position="158"/>
    </location>
</feature>
<reference evidence="16 17" key="1">
    <citation type="journal article" date="2018" name="Sci. Rep.">
        <title>Comparative analysis of the Pocillopora damicornis genome highlights role of immune system in coral evolution.</title>
        <authorList>
            <person name="Cunning R."/>
            <person name="Bay R.A."/>
            <person name="Gillette P."/>
            <person name="Baker A.C."/>
            <person name="Traylor-Knowles N."/>
        </authorList>
    </citation>
    <scope>NUCLEOTIDE SEQUENCE [LARGE SCALE GENOMIC DNA]</scope>
    <source>
        <strain evidence="16">RSMAS</strain>
        <tissue evidence="16">Whole animal</tissue>
    </source>
</reference>
<dbReference type="SMART" id="SM00179">
    <property type="entry name" value="EGF_CA"/>
    <property type="match status" value="2"/>
</dbReference>
<evidence type="ECO:0000256" key="8">
    <source>
        <dbReference type="ARBA" id="ARBA00023136"/>
    </source>
</evidence>
<dbReference type="PROSITE" id="PS01187">
    <property type="entry name" value="EGF_CA"/>
    <property type="match status" value="1"/>
</dbReference>
<evidence type="ECO:0000259" key="14">
    <source>
        <dbReference type="PROSITE" id="PS50041"/>
    </source>
</evidence>
<dbReference type="Gene3D" id="2.10.25.10">
    <property type="entry name" value="Laminin"/>
    <property type="match status" value="2"/>
</dbReference>
<keyword evidence="10" id="KW-0325">Glycoprotein</keyword>
<dbReference type="FunFam" id="3.90.215.10:FF:000001">
    <property type="entry name" value="Tenascin isoform 1"/>
    <property type="match status" value="1"/>
</dbReference>
<keyword evidence="9" id="KW-1015">Disulfide bond</keyword>
<dbReference type="InterPro" id="IPR001881">
    <property type="entry name" value="EGF-like_Ca-bd_dom"/>
</dbReference>